<sequence>MWTMTFNVRVALWFPLVLSGFIGPFGVASAISGYRSGDWFELFSGISAVFSVTVVLVFVFRGFALVKVTPVRIRSHTQTGPFSVALHPTDRLTVWDDRLFVVHANGYSTEVPVYRILLRDADWQRFIAEVARTWAPPYHRTR</sequence>
<evidence type="ECO:0008006" key="4">
    <source>
        <dbReference type="Google" id="ProtNLM"/>
    </source>
</evidence>
<evidence type="ECO:0000313" key="2">
    <source>
        <dbReference type="EMBL" id="GAA2340459.1"/>
    </source>
</evidence>
<proteinExistence type="predicted"/>
<reference evidence="2 3" key="1">
    <citation type="journal article" date="2019" name="Int. J. Syst. Evol. Microbiol.">
        <title>The Global Catalogue of Microorganisms (GCM) 10K type strain sequencing project: providing services to taxonomists for standard genome sequencing and annotation.</title>
        <authorList>
            <consortium name="The Broad Institute Genomics Platform"/>
            <consortium name="The Broad Institute Genome Sequencing Center for Infectious Disease"/>
            <person name="Wu L."/>
            <person name="Ma J."/>
        </authorList>
    </citation>
    <scope>NUCLEOTIDE SEQUENCE [LARGE SCALE GENOMIC DNA]</scope>
    <source>
        <strain evidence="2 3">JCM 6238</strain>
    </source>
</reference>
<keyword evidence="3" id="KW-1185">Reference proteome</keyword>
<keyword evidence="1" id="KW-0472">Membrane</keyword>
<keyword evidence="1" id="KW-1133">Transmembrane helix</keyword>
<name>A0ABN3FYT6_9ACTN</name>
<evidence type="ECO:0000256" key="1">
    <source>
        <dbReference type="SAM" id="Phobius"/>
    </source>
</evidence>
<gene>
    <name evidence="2" type="ORF">GCM10010403_36450</name>
</gene>
<protein>
    <recommendedName>
        <fullName evidence="4">PH domain-containing protein</fullName>
    </recommendedName>
</protein>
<comment type="caution">
    <text evidence="2">The sequence shown here is derived from an EMBL/GenBank/DDBJ whole genome shotgun (WGS) entry which is preliminary data.</text>
</comment>
<keyword evidence="1" id="KW-0812">Transmembrane</keyword>
<organism evidence="2 3">
    <name type="scientific">Glycomyces rutgersensis</name>
    <dbReference type="NCBI Taxonomy" id="58115"/>
    <lineage>
        <taxon>Bacteria</taxon>
        <taxon>Bacillati</taxon>
        <taxon>Actinomycetota</taxon>
        <taxon>Actinomycetes</taxon>
        <taxon>Glycomycetales</taxon>
        <taxon>Glycomycetaceae</taxon>
        <taxon>Glycomyces</taxon>
    </lineage>
</organism>
<dbReference type="EMBL" id="BAAASX010000006">
    <property type="protein sequence ID" value="GAA2340459.1"/>
    <property type="molecule type" value="Genomic_DNA"/>
</dbReference>
<accession>A0ABN3FYT6</accession>
<evidence type="ECO:0000313" key="3">
    <source>
        <dbReference type="Proteomes" id="UP001501584"/>
    </source>
</evidence>
<feature type="transmembrane region" description="Helical" evidence="1">
    <location>
        <begin position="45"/>
        <end position="66"/>
    </location>
</feature>
<dbReference type="Proteomes" id="UP001501584">
    <property type="component" value="Unassembled WGS sequence"/>
</dbReference>